<evidence type="ECO:0000313" key="2">
    <source>
        <dbReference type="EMBL" id="RSM20092.1"/>
    </source>
</evidence>
<name>A0A428V0P9_9HYPO</name>
<accession>A0A428V0P9</accession>
<sequence>MSPVHITALDMMSDTDTTKERAPRSTISKPADLSAEEKYLGTDILQAWCKDHRGFSEPLVMTDSGRTVAREPTLPKQTDDDIFIEVGTYSKVLSGEETVAEQSTGRAYLGLTINPSDRSITWSFKGEKGPIDPSLVHYDLYEDKASAYRACIANYDNSEIRRVETYNREYLLTLARRRVAHFSTTGTQPIPHIRPEDTPTKVEKIVLASMIFDQRPDSSCWCILPFTRGLKNEVVYCNVENKSAPRFVALYFLVQSQTPPSQHHPPFPVIALSSLSLPCGILSLRNPPFPGRL</sequence>
<feature type="region of interest" description="Disordered" evidence="1">
    <location>
        <begin position="1"/>
        <end position="28"/>
    </location>
</feature>
<reference evidence="2 3" key="1">
    <citation type="submission" date="2017-06" db="EMBL/GenBank/DDBJ databases">
        <title>Cmopartive genomic analysis of Ambrosia Fusariam Clade fungi.</title>
        <authorList>
            <person name="Stajich J.E."/>
            <person name="Carrillo J."/>
            <person name="Kijimoto T."/>
            <person name="Eskalen A."/>
            <person name="O'Donnell K."/>
            <person name="Kasson M."/>
        </authorList>
    </citation>
    <scope>NUCLEOTIDE SEQUENCE [LARGE SCALE GENOMIC DNA]</scope>
    <source>
        <strain evidence="2 3">NRRL 20438</strain>
    </source>
</reference>
<evidence type="ECO:0000256" key="1">
    <source>
        <dbReference type="SAM" id="MobiDB-lite"/>
    </source>
</evidence>
<dbReference type="Proteomes" id="UP000288429">
    <property type="component" value="Unassembled WGS sequence"/>
</dbReference>
<proteinExistence type="predicted"/>
<keyword evidence="3" id="KW-1185">Reference proteome</keyword>
<organism evidence="2 3">
    <name type="scientific">Fusarium ambrosium</name>
    <dbReference type="NCBI Taxonomy" id="131363"/>
    <lineage>
        <taxon>Eukaryota</taxon>
        <taxon>Fungi</taxon>
        <taxon>Dikarya</taxon>
        <taxon>Ascomycota</taxon>
        <taxon>Pezizomycotina</taxon>
        <taxon>Sordariomycetes</taxon>
        <taxon>Hypocreomycetidae</taxon>
        <taxon>Hypocreales</taxon>
        <taxon>Nectriaceae</taxon>
        <taxon>Fusarium</taxon>
        <taxon>Fusarium solani species complex</taxon>
    </lineage>
</organism>
<dbReference type="AlphaFoldDB" id="A0A428V0P9"/>
<evidence type="ECO:0000313" key="3">
    <source>
        <dbReference type="Proteomes" id="UP000288429"/>
    </source>
</evidence>
<protein>
    <submittedName>
        <fullName evidence="2">Uncharacterized protein</fullName>
    </submittedName>
</protein>
<gene>
    <name evidence="2" type="ORF">CDV31_001171</name>
</gene>
<dbReference type="EMBL" id="NIZV01000008">
    <property type="protein sequence ID" value="RSM20092.1"/>
    <property type="molecule type" value="Genomic_DNA"/>
</dbReference>
<comment type="caution">
    <text evidence="2">The sequence shown here is derived from an EMBL/GenBank/DDBJ whole genome shotgun (WGS) entry which is preliminary data.</text>
</comment>